<evidence type="ECO:0000259" key="12">
    <source>
        <dbReference type="PROSITE" id="PS51674"/>
    </source>
</evidence>
<dbReference type="InterPro" id="IPR003482">
    <property type="entry name" value="Whib"/>
</dbReference>
<dbReference type="GO" id="GO:0046872">
    <property type="term" value="F:metal ion binding"/>
    <property type="evidence" value="ECO:0007669"/>
    <property type="project" value="UniProtKB-KW"/>
</dbReference>
<evidence type="ECO:0000256" key="7">
    <source>
        <dbReference type="ARBA" id="ARBA00023014"/>
    </source>
</evidence>
<sequence length="175" mass="19201">MARGNTPIAPLQPHTGLCHYDDPDLWFRKTGSTRAAAICANCPVITACGQAALDLDVTNGIWAGVELPGNRDATALAQARQRLRAAVERSRHRPPAQRRRALVMREAIHYAATRRQAQELISQAIGIATKEQVKALDGLRTAIDRERHQPPTLCRPDMIIREAVQYAAAREPASA</sequence>
<keyword evidence="9" id="KW-0238">DNA-binding</keyword>
<keyword evidence="8" id="KW-0805">Transcription regulation</keyword>
<dbReference type="EMBL" id="LR589121">
    <property type="protein sequence ID" value="VTP01787.1"/>
    <property type="molecule type" value="Genomic_DNA"/>
</dbReference>
<reference evidence="13" key="1">
    <citation type="submission" date="2019-05" db="EMBL/GenBank/DDBJ databases">
        <authorList>
            <person name="Naeem R."/>
            <person name="Antony C."/>
            <person name="Guan Q."/>
        </authorList>
    </citation>
    <scope>NUCLEOTIDE SEQUENCE</scope>
    <source>
        <strain evidence="13">2</strain>
    </source>
</reference>
<evidence type="ECO:0000256" key="1">
    <source>
        <dbReference type="ARBA" id="ARBA00001966"/>
    </source>
</evidence>
<dbReference type="Pfam" id="PF02467">
    <property type="entry name" value="Whib"/>
    <property type="match status" value="1"/>
</dbReference>
<dbReference type="GO" id="GO:0051539">
    <property type="term" value="F:4 iron, 4 sulfur cluster binding"/>
    <property type="evidence" value="ECO:0007669"/>
    <property type="project" value="UniProtKB-KW"/>
</dbReference>
<comment type="cofactor">
    <cofactor evidence="1">
        <name>[4Fe-4S] cluster</name>
        <dbReference type="ChEBI" id="CHEBI:49883"/>
    </cofactor>
</comment>
<comment type="similarity">
    <text evidence="3">Belongs to the WhiB family.</text>
</comment>
<dbReference type="GO" id="GO:0045454">
    <property type="term" value="P:cell redox homeostasis"/>
    <property type="evidence" value="ECO:0007669"/>
    <property type="project" value="TreeGrafter"/>
</dbReference>
<dbReference type="GO" id="GO:0003677">
    <property type="term" value="F:DNA binding"/>
    <property type="evidence" value="ECO:0007669"/>
    <property type="project" value="UniProtKB-KW"/>
</dbReference>
<evidence type="ECO:0000313" key="13">
    <source>
        <dbReference type="EMBL" id="VTP01787.1"/>
    </source>
</evidence>
<evidence type="ECO:0000256" key="9">
    <source>
        <dbReference type="ARBA" id="ARBA00023125"/>
    </source>
</evidence>
<evidence type="ECO:0000256" key="4">
    <source>
        <dbReference type="ARBA" id="ARBA00022485"/>
    </source>
</evidence>
<gene>
    <name evidence="13" type="primary">whiB7_2</name>
    <name evidence="13" type="ORF">BIN_B_04191</name>
</gene>
<keyword evidence="6" id="KW-0408">Iron</keyword>
<evidence type="ECO:0000256" key="8">
    <source>
        <dbReference type="ARBA" id="ARBA00023015"/>
    </source>
</evidence>
<keyword evidence="4" id="KW-0004">4Fe-4S</keyword>
<dbReference type="GO" id="GO:0045892">
    <property type="term" value="P:negative regulation of DNA-templated transcription"/>
    <property type="evidence" value="ECO:0007669"/>
    <property type="project" value="TreeGrafter"/>
</dbReference>
<name>A0A653EWE4_9MYCO</name>
<evidence type="ECO:0000256" key="3">
    <source>
        <dbReference type="ARBA" id="ARBA00006597"/>
    </source>
</evidence>
<evidence type="ECO:0000256" key="6">
    <source>
        <dbReference type="ARBA" id="ARBA00023004"/>
    </source>
</evidence>
<evidence type="ECO:0000256" key="10">
    <source>
        <dbReference type="ARBA" id="ARBA00023157"/>
    </source>
</evidence>
<feature type="domain" description="4Fe-4S Wbl-type" evidence="12">
    <location>
        <begin position="17"/>
        <end position="72"/>
    </location>
</feature>
<keyword evidence="11" id="KW-0804">Transcription</keyword>
<organism evidence="13">
    <name type="scientific">Mycobacterium riyadhense</name>
    <dbReference type="NCBI Taxonomy" id="486698"/>
    <lineage>
        <taxon>Bacteria</taxon>
        <taxon>Bacillati</taxon>
        <taxon>Actinomycetota</taxon>
        <taxon>Actinomycetes</taxon>
        <taxon>Mycobacteriales</taxon>
        <taxon>Mycobacteriaceae</taxon>
        <taxon>Mycobacterium</taxon>
    </lineage>
</organism>
<keyword evidence="7" id="KW-0411">Iron-sulfur</keyword>
<dbReference type="InterPro" id="IPR034768">
    <property type="entry name" value="4FE4S_WBL"/>
</dbReference>
<dbReference type="PANTHER" id="PTHR38839:SF2">
    <property type="entry name" value="TRANSCRIPTIONAL REGULATOR WHIB7-RELATED"/>
    <property type="match status" value="1"/>
</dbReference>
<dbReference type="PANTHER" id="PTHR38839">
    <property type="entry name" value="TRANSCRIPTIONAL REGULATOR WHID-RELATED"/>
    <property type="match status" value="1"/>
</dbReference>
<evidence type="ECO:0000256" key="2">
    <source>
        <dbReference type="ARBA" id="ARBA00004496"/>
    </source>
</evidence>
<comment type="subcellular location">
    <subcellularLocation>
        <location evidence="2">Cytoplasm</location>
    </subcellularLocation>
</comment>
<proteinExistence type="inferred from homology"/>
<accession>A0A653EWE4</accession>
<protein>
    <submittedName>
        <fullName evidence="13">Transcriptional regulator WhiB7</fullName>
    </submittedName>
</protein>
<keyword evidence="5" id="KW-0479">Metal-binding</keyword>
<dbReference type="PROSITE" id="PS51674">
    <property type="entry name" value="4FE4S_WBL"/>
    <property type="match status" value="1"/>
</dbReference>
<dbReference type="AlphaFoldDB" id="A0A653EWE4"/>
<evidence type="ECO:0000256" key="11">
    <source>
        <dbReference type="ARBA" id="ARBA00023163"/>
    </source>
</evidence>
<keyword evidence="10" id="KW-1015">Disulfide bond</keyword>
<dbReference type="GO" id="GO:0005737">
    <property type="term" value="C:cytoplasm"/>
    <property type="evidence" value="ECO:0007669"/>
    <property type="project" value="UniProtKB-SubCell"/>
</dbReference>
<dbReference type="GO" id="GO:0047134">
    <property type="term" value="F:protein-disulfide reductase [NAD(P)H] activity"/>
    <property type="evidence" value="ECO:0007669"/>
    <property type="project" value="TreeGrafter"/>
</dbReference>
<evidence type="ECO:0000256" key="5">
    <source>
        <dbReference type="ARBA" id="ARBA00022723"/>
    </source>
</evidence>